<dbReference type="Gene3D" id="1.10.357.10">
    <property type="entry name" value="Tetracycline Repressor, domain 2"/>
    <property type="match status" value="1"/>
</dbReference>
<dbReference type="SUPFAM" id="SSF48498">
    <property type="entry name" value="Tetracyclin repressor-like, C-terminal domain"/>
    <property type="match status" value="1"/>
</dbReference>
<evidence type="ECO:0000256" key="6">
    <source>
        <dbReference type="SAM" id="MobiDB-lite"/>
    </source>
</evidence>
<dbReference type="EMBL" id="WOFH01000001">
    <property type="protein sequence ID" value="MUN35649.1"/>
    <property type="molecule type" value="Genomic_DNA"/>
</dbReference>
<dbReference type="InterPro" id="IPR036271">
    <property type="entry name" value="Tet_transcr_reg_TetR-rel_C_sf"/>
</dbReference>
<feature type="DNA-binding region" description="H-T-H motif" evidence="5">
    <location>
        <begin position="99"/>
        <end position="118"/>
    </location>
</feature>
<dbReference type="PANTHER" id="PTHR30055:SF151">
    <property type="entry name" value="TRANSCRIPTIONAL REGULATORY PROTEIN"/>
    <property type="match status" value="1"/>
</dbReference>
<dbReference type="Proteomes" id="UP000432015">
    <property type="component" value="Unassembled WGS sequence"/>
</dbReference>
<dbReference type="InterPro" id="IPR050109">
    <property type="entry name" value="HTH-type_TetR-like_transc_reg"/>
</dbReference>
<dbReference type="Pfam" id="PF02909">
    <property type="entry name" value="TetR_C_1"/>
    <property type="match status" value="1"/>
</dbReference>
<evidence type="ECO:0000259" key="7">
    <source>
        <dbReference type="PROSITE" id="PS50977"/>
    </source>
</evidence>
<reference evidence="8 9" key="1">
    <citation type="submission" date="2019-11" db="EMBL/GenBank/DDBJ databases">
        <authorList>
            <person name="Cao P."/>
        </authorList>
    </citation>
    <scope>NUCLEOTIDE SEQUENCE [LARGE SCALE GENOMIC DNA]</scope>
    <source>
        <strain evidence="8 9">NEAU-AAG5</strain>
    </source>
</reference>
<evidence type="ECO:0000256" key="1">
    <source>
        <dbReference type="ARBA" id="ARBA00022491"/>
    </source>
</evidence>
<dbReference type="InterPro" id="IPR009057">
    <property type="entry name" value="Homeodomain-like_sf"/>
</dbReference>
<dbReference type="GO" id="GO:0046677">
    <property type="term" value="P:response to antibiotic"/>
    <property type="evidence" value="ECO:0007669"/>
    <property type="project" value="InterPro"/>
</dbReference>
<keyword evidence="2" id="KW-0805">Transcription regulation</keyword>
<evidence type="ECO:0000313" key="8">
    <source>
        <dbReference type="EMBL" id="MUN35649.1"/>
    </source>
</evidence>
<keyword evidence="3 5" id="KW-0238">DNA-binding</keyword>
<dbReference type="InterPro" id="IPR004111">
    <property type="entry name" value="Repressor_TetR_C"/>
</dbReference>
<comment type="caution">
    <text evidence="8">The sequence shown here is derived from an EMBL/GenBank/DDBJ whole genome shotgun (WGS) entry which is preliminary data.</text>
</comment>
<feature type="region of interest" description="Disordered" evidence="6">
    <location>
        <begin position="52"/>
        <end position="73"/>
    </location>
</feature>
<keyword evidence="9" id="KW-1185">Reference proteome</keyword>
<dbReference type="GO" id="GO:0000976">
    <property type="term" value="F:transcription cis-regulatory region binding"/>
    <property type="evidence" value="ECO:0007669"/>
    <property type="project" value="TreeGrafter"/>
</dbReference>
<evidence type="ECO:0000256" key="5">
    <source>
        <dbReference type="PROSITE-ProRule" id="PRU00335"/>
    </source>
</evidence>
<proteinExistence type="predicted"/>
<keyword evidence="4" id="KW-0804">Transcription</keyword>
<dbReference type="InterPro" id="IPR001647">
    <property type="entry name" value="HTH_TetR"/>
</dbReference>
<dbReference type="InterPro" id="IPR003012">
    <property type="entry name" value="Tet_transcr_reg_TetR"/>
</dbReference>
<protein>
    <submittedName>
        <fullName evidence="8">TetR family transcriptional regulator</fullName>
    </submittedName>
</protein>
<feature type="region of interest" description="Disordered" evidence="6">
    <location>
        <begin position="1"/>
        <end position="28"/>
    </location>
</feature>
<organism evidence="8 9">
    <name type="scientific">Actinomadura litoris</name>
    <dbReference type="NCBI Taxonomy" id="2678616"/>
    <lineage>
        <taxon>Bacteria</taxon>
        <taxon>Bacillati</taxon>
        <taxon>Actinomycetota</taxon>
        <taxon>Actinomycetes</taxon>
        <taxon>Streptosporangiales</taxon>
        <taxon>Thermomonosporaceae</taxon>
        <taxon>Actinomadura</taxon>
    </lineage>
</organism>
<dbReference type="PRINTS" id="PR00400">
    <property type="entry name" value="TETREPRESSOR"/>
</dbReference>
<dbReference type="Gene3D" id="1.10.10.60">
    <property type="entry name" value="Homeodomain-like"/>
    <property type="match status" value="1"/>
</dbReference>
<evidence type="ECO:0000256" key="2">
    <source>
        <dbReference type="ARBA" id="ARBA00023015"/>
    </source>
</evidence>
<dbReference type="PRINTS" id="PR00455">
    <property type="entry name" value="HTHTETR"/>
</dbReference>
<gene>
    <name evidence="8" type="ORF">GNZ18_03420</name>
</gene>
<dbReference type="GO" id="GO:0003700">
    <property type="term" value="F:DNA-binding transcription factor activity"/>
    <property type="evidence" value="ECO:0007669"/>
    <property type="project" value="TreeGrafter"/>
</dbReference>
<evidence type="ECO:0000256" key="3">
    <source>
        <dbReference type="ARBA" id="ARBA00023125"/>
    </source>
</evidence>
<name>A0A7K1KTZ7_9ACTN</name>
<dbReference type="GO" id="GO:0045892">
    <property type="term" value="P:negative regulation of DNA-templated transcription"/>
    <property type="evidence" value="ECO:0007669"/>
    <property type="project" value="InterPro"/>
</dbReference>
<dbReference type="Pfam" id="PF00440">
    <property type="entry name" value="TetR_N"/>
    <property type="match status" value="1"/>
</dbReference>
<dbReference type="PANTHER" id="PTHR30055">
    <property type="entry name" value="HTH-TYPE TRANSCRIPTIONAL REGULATOR RUTR"/>
    <property type="match status" value="1"/>
</dbReference>
<dbReference type="SUPFAM" id="SSF46689">
    <property type="entry name" value="Homeodomain-like"/>
    <property type="match status" value="1"/>
</dbReference>
<feature type="domain" description="HTH tetR-type" evidence="7">
    <location>
        <begin position="76"/>
        <end position="136"/>
    </location>
</feature>
<accession>A0A7K1KTZ7</accession>
<dbReference type="AlphaFoldDB" id="A0A7K1KTZ7"/>
<evidence type="ECO:0000313" key="9">
    <source>
        <dbReference type="Proteomes" id="UP000432015"/>
    </source>
</evidence>
<keyword evidence="1" id="KW-0678">Repressor</keyword>
<sequence length="288" mass="32474">MGVDPLRVAGPGTRCGDHRTAFRTPYRPHATPYPRIRTAYRYAVSRTINVVAGNPRSQREQPRDLWTSPKSGRRPKLTREAIVEAAIKLADAEGLEAVSIRRVAAELGVRAMSLYSHIDAKEDLLDLMYDEIAKEVLVEGEPPDDWREAMIEIARRERDAGLRHPWVFGLAGRASRVGPNGLRHAEQSLAAAARLTDDPEARLAIITAVDYYMLGFTVREQHVRDLGENGLQRAYTSMLEQTYIRSLVERGELPHLKPLFESGLYGQSDFERGLKWLLDGIENEYGQK</sequence>
<evidence type="ECO:0000256" key="4">
    <source>
        <dbReference type="ARBA" id="ARBA00023163"/>
    </source>
</evidence>
<dbReference type="PROSITE" id="PS50977">
    <property type="entry name" value="HTH_TETR_2"/>
    <property type="match status" value="1"/>
</dbReference>